<keyword evidence="3" id="KW-1185">Reference proteome</keyword>
<protein>
    <submittedName>
        <fullName evidence="2">Uncharacterized protein</fullName>
    </submittedName>
</protein>
<keyword evidence="1" id="KW-1133">Transmembrane helix</keyword>
<comment type="caution">
    <text evidence="2">The sequence shown here is derived from an EMBL/GenBank/DDBJ whole genome shotgun (WGS) entry which is preliminary data.</text>
</comment>
<feature type="transmembrane region" description="Helical" evidence="1">
    <location>
        <begin position="70"/>
        <end position="91"/>
    </location>
</feature>
<reference evidence="2" key="1">
    <citation type="submission" date="2021-01" db="EMBL/GenBank/DDBJ databases">
        <title>Whole genome shotgun sequence of Actinoplanes tereljensis NBRC 105297.</title>
        <authorList>
            <person name="Komaki H."/>
            <person name="Tamura T."/>
        </authorList>
    </citation>
    <scope>NUCLEOTIDE SEQUENCE</scope>
    <source>
        <strain evidence="2">NBRC 105297</strain>
    </source>
</reference>
<dbReference type="Proteomes" id="UP000623608">
    <property type="component" value="Unassembled WGS sequence"/>
</dbReference>
<feature type="transmembrane region" description="Helical" evidence="1">
    <location>
        <begin position="97"/>
        <end position="118"/>
    </location>
</feature>
<evidence type="ECO:0000313" key="3">
    <source>
        <dbReference type="Proteomes" id="UP000623608"/>
    </source>
</evidence>
<dbReference type="AlphaFoldDB" id="A0A919NMY6"/>
<sequence length="169" mass="18807">MTVQALDGAAWRVRVVWEPRWRALARRFGGWRRKRKDRDGGPDFPDPGLDLPSGGHHSGGGFFDDLADDLVVGIAIIIGMIVFGLLFWWLLLPLLLLILDVMIVVLLVIAGVVGRVLFRRPWLVEATGPQGGLVTTEVVGWRAALRTRDEIADKLRLGYRPEDVAAAHR</sequence>
<evidence type="ECO:0000256" key="1">
    <source>
        <dbReference type="SAM" id="Phobius"/>
    </source>
</evidence>
<dbReference type="EMBL" id="BOMY01000023">
    <property type="protein sequence ID" value="GIF20906.1"/>
    <property type="molecule type" value="Genomic_DNA"/>
</dbReference>
<keyword evidence="1" id="KW-0812">Transmembrane</keyword>
<organism evidence="2 3">
    <name type="scientific">Paractinoplanes tereljensis</name>
    <dbReference type="NCBI Taxonomy" id="571912"/>
    <lineage>
        <taxon>Bacteria</taxon>
        <taxon>Bacillati</taxon>
        <taxon>Actinomycetota</taxon>
        <taxon>Actinomycetes</taxon>
        <taxon>Micromonosporales</taxon>
        <taxon>Micromonosporaceae</taxon>
        <taxon>Paractinoplanes</taxon>
    </lineage>
</organism>
<keyword evidence="1" id="KW-0472">Membrane</keyword>
<proteinExistence type="predicted"/>
<name>A0A919NMY6_9ACTN</name>
<gene>
    <name evidence="2" type="ORF">Ate02nite_36360</name>
</gene>
<accession>A0A919NMY6</accession>
<evidence type="ECO:0000313" key="2">
    <source>
        <dbReference type="EMBL" id="GIF20906.1"/>
    </source>
</evidence>